<dbReference type="AlphaFoldDB" id="A0A1J1I210"/>
<evidence type="ECO:0000313" key="2">
    <source>
        <dbReference type="EMBL" id="CRK94360.1"/>
    </source>
</evidence>
<reference evidence="2 3" key="1">
    <citation type="submission" date="2015-04" db="EMBL/GenBank/DDBJ databases">
        <authorList>
            <person name="Syromyatnikov M.Y."/>
            <person name="Popov V.N."/>
        </authorList>
    </citation>
    <scope>NUCLEOTIDE SEQUENCE [LARGE SCALE GENOMIC DNA]</scope>
</reference>
<dbReference type="Proteomes" id="UP000183832">
    <property type="component" value="Unassembled WGS sequence"/>
</dbReference>
<feature type="chain" id="PRO_5012791752" evidence="1">
    <location>
        <begin position="25"/>
        <end position="60"/>
    </location>
</feature>
<organism evidence="2 3">
    <name type="scientific">Clunio marinus</name>
    <dbReference type="NCBI Taxonomy" id="568069"/>
    <lineage>
        <taxon>Eukaryota</taxon>
        <taxon>Metazoa</taxon>
        <taxon>Ecdysozoa</taxon>
        <taxon>Arthropoda</taxon>
        <taxon>Hexapoda</taxon>
        <taxon>Insecta</taxon>
        <taxon>Pterygota</taxon>
        <taxon>Neoptera</taxon>
        <taxon>Endopterygota</taxon>
        <taxon>Diptera</taxon>
        <taxon>Nematocera</taxon>
        <taxon>Chironomoidea</taxon>
        <taxon>Chironomidae</taxon>
        <taxon>Clunio</taxon>
    </lineage>
</organism>
<name>A0A1J1I210_9DIPT</name>
<evidence type="ECO:0000256" key="1">
    <source>
        <dbReference type="SAM" id="SignalP"/>
    </source>
</evidence>
<protein>
    <submittedName>
        <fullName evidence="2">CLUMA_CG007874, isoform A</fullName>
    </submittedName>
</protein>
<keyword evidence="3" id="KW-1185">Reference proteome</keyword>
<feature type="signal peptide" evidence="1">
    <location>
        <begin position="1"/>
        <end position="24"/>
    </location>
</feature>
<dbReference type="EMBL" id="CVRI01000038">
    <property type="protein sequence ID" value="CRK94360.1"/>
    <property type="molecule type" value="Genomic_DNA"/>
</dbReference>
<gene>
    <name evidence="2" type="ORF">CLUMA_CG007874</name>
</gene>
<sequence>MKAVCDFKIFLFVFFTQFFVPSHDEMFMRNYIEASKDCWSLFARTLRQFIAIHKNMKNNV</sequence>
<accession>A0A1J1I210</accession>
<proteinExistence type="predicted"/>
<keyword evidence="1" id="KW-0732">Signal</keyword>
<evidence type="ECO:0000313" key="3">
    <source>
        <dbReference type="Proteomes" id="UP000183832"/>
    </source>
</evidence>